<dbReference type="InterPro" id="IPR036188">
    <property type="entry name" value="FAD/NAD-bd_sf"/>
</dbReference>
<protein>
    <submittedName>
        <fullName evidence="2">Protein-tyrosine phosphatase rolB</fullName>
    </submittedName>
</protein>
<dbReference type="Gene3D" id="3.50.50.60">
    <property type="entry name" value="FAD/NAD(P)-binding domain"/>
    <property type="match status" value="1"/>
</dbReference>
<evidence type="ECO:0000313" key="2">
    <source>
        <dbReference type="EMBL" id="KAJ7971938.1"/>
    </source>
</evidence>
<dbReference type="AlphaFoldDB" id="A0AAD7PZE0"/>
<dbReference type="InterPro" id="IPR006064">
    <property type="entry name" value="Glycosidase"/>
</dbReference>
<dbReference type="EMBL" id="JARAOO010000004">
    <property type="protein sequence ID" value="KAJ7971938.1"/>
    <property type="molecule type" value="Genomic_DNA"/>
</dbReference>
<evidence type="ECO:0000259" key="1">
    <source>
        <dbReference type="Pfam" id="PF02027"/>
    </source>
</evidence>
<gene>
    <name evidence="2" type="ORF">O6P43_009900</name>
</gene>
<dbReference type="KEGG" id="qsa:O6P43_009900"/>
<dbReference type="Pfam" id="PF02027">
    <property type="entry name" value="RolB_RolC"/>
    <property type="match status" value="1"/>
</dbReference>
<sequence>MGVVPATTMLPYRDDLSLQEMSRLHNLTLPSRHVNKSDMEWFVVIVPSSLFYESCTHKAITRNGEKLPCPFLYRLATASIPYDIVAIGQTLFYDEPTTVPVPGNLSSCVDLLYDYQVFMQESETYSSIEHYPENTLLPKVAIMGAGLIAATELLRAGAKDITLFEPRDQIECWWEIASRASQQSGMDIQD</sequence>
<dbReference type="Proteomes" id="UP001163823">
    <property type="component" value="Chromosome 4"/>
</dbReference>
<keyword evidence="3" id="KW-1185">Reference proteome</keyword>
<proteinExistence type="predicted"/>
<feature type="domain" description="Cytokinin glycosidase" evidence="1">
    <location>
        <begin position="6"/>
        <end position="90"/>
    </location>
</feature>
<accession>A0AAD7PZE0</accession>
<reference evidence="2" key="1">
    <citation type="journal article" date="2023" name="Science">
        <title>Elucidation of the pathway for biosynthesis of saponin adjuvants from the soapbark tree.</title>
        <authorList>
            <person name="Reed J."/>
            <person name="Orme A."/>
            <person name="El-Demerdash A."/>
            <person name="Owen C."/>
            <person name="Martin L.B.B."/>
            <person name="Misra R.C."/>
            <person name="Kikuchi S."/>
            <person name="Rejzek M."/>
            <person name="Martin A.C."/>
            <person name="Harkess A."/>
            <person name="Leebens-Mack J."/>
            <person name="Louveau T."/>
            <person name="Stephenson M.J."/>
            <person name="Osbourn A."/>
        </authorList>
    </citation>
    <scope>NUCLEOTIDE SEQUENCE</scope>
    <source>
        <strain evidence="2">S10</strain>
    </source>
</reference>
<organism evidence="2 3">
    <name type="scientific">Quillaja saponaria</name>
    <name type="common">Soap bark tree</name>
    <dbReference type="NCBI Taxonomy" id="32244"/>
    <lineage>
        <taxon>Eukaryota</taxon>
        <taxon>Viridiplantae</taxon>
        <taxon>Streptophyta</taxon>
        <taxon>Embryophyta</taxon>
        <taxon>Tracheophyta</taxon>
        <taxon>Spermatophyta</taxon>
        <taxon>Magnoliopsida</taxon>
        <taxon>eudicotyledons</taxon>
        <taxon>Gunneridae</taxon>
        <taxon>Pentapetalae</taxon>
        <taxon>rosids</taxon>
        <taxon>fabids</taxon>
        <taxon>Fabales</taxon>
        <taxon>Quillajaceae</taxon>
        <taxon>Quillaja</taxon>
    </lineage>
</organism>
<name>A0AAD7PZE0_QUISA</name>
<comment type="caution">
    <text evidence="2">The sequence shown here is derived from an EMBL/GenBank/DDBJ whole genome shotgun (WGS) entry which is preliminary data.</text>
</comment>
<evidence type="ECO:0000313" key="3">
    <source>
        <dbReference type="Proteomes" id="UP001163823"/>
    </source>
</evidence>